<organism evidence="6">
    <name type="scientific">Oppiella nova</name>
    <dbReference type="NCBI Taxonomy" id="334625"/>
    <lineage>
        <taxon>Eukaryota</taxon>
        <taxon>Metazoa</taxon>
        <taxon>Ecdysozoa</taxon>
        <taxon>Arthropoda</taxon>
        <taxon>Chelicerata</taxon>
        <taxon>Arachnida</taxon>
        <taxon>Acari</taxon>
        <taxon>Acariformes</taxon>
        <taxon>Sarcoptiformes</taxon>
        <taxon>Oribatida</taxon>
        <taxon>Brachypylina</taxon>
        <taxon>Oppioidea</taxon>
        <taxon>Oppiidae</taxon>
        <taxon>Oppiella</taxon>
    </lineage>
</organism>
<evidence type="ECO:0000256" key="3">
    <source>
        <dbReference type="ARBA" id="ARBA00023002"/>
    </source>
</evidence>
<keyword evidence="3" id="KW-0560">Oxidoreductase</keyword>
<dbReference type="InterPro" id="IPR036291">
    <property type="entry name" value="NAD(P)-bd_dom_sf"/>
</dbReference>
<gene>
    <name evidence="6" type="ORF">ONB1V03_LOCUS10887</name>
</gene>
<sequence length="231" mass="26289">WFVFTIISLKTSLLTVKTIAVDFNRTDIYDKITRELSGVEVVDVLVNNVGTVYHIPEYFLKIGPKYNDQYLNVNVISAVKMIEIVLPQMCRNQRGIIINVSSQASESPIPMYTTYSASKAFVTFLSEGLSVEYESKGVYMQTVVPNQVHTKLTTNVSVPLISVSAEDYVSAAIQTVGVEHYTYGHWKHKLLAYLADWVLYVIGRRLYMKVAMNGTQPMRRKYYTQNNMSDD</sequence>
<name>A0A7R9M6I4_9ACAR</name>
<dbReference type="PROSITE" id="PS00061">
    <property type="entry name" value="ADH_SHORT"/>
    <property type="match status" value="1"/>
</dbReference>
<comment type="similarity">
    <text evidence="2 4">Belongs to the short-chain dehydrogenases/reductases (SDR) family.</text>
</comment>
<evidence type="ECO:0000313" key="6">
    <source>
        <dbReference type="EMBL" id="CAD7654237.1"/>
    </source>
</evidence>
<keyword evidence="5" id="KW-0732">Signal</keyword>
<reference evidence="6" key="1">
    <citation type="submission" date="2020-11" db="EMBL/GenBank/DDBJ databases">
        <authorList>
            <person name="Tran Van P."/>
        </authorList>
    </citation>
    <scope>NUCLEOTIDE SEQUENCE</scope>
</reference>
<evidence type="ECO:0000256" key="2">
    <source>
        <dbReference type="ARBA" id="ARBA00006484"/>
    </source>
</evidence>
<dbReference type="Pfam" id="PF00106">
    <property type="entry name" value="adh_short"/>
    <property type="match status" value="1"/>
</dbReference>
<protein>
    <recommendedName>
        <fullName evidence="8">Inactive hydroxysteroid dehydrogenase-like protein 1</fullName>
    </recommendedName>
</protein>
<keyword evidence="7" id="KW-1185">Reference proteome</keyword>
<comment type="subcellular location">
    <subcellularLocation>
        <location evidence="1">Endoplasmic reticulum</location>
    </subcellularLocation>
</comment>
<feature type="chain" id="PRO_5036403607" description="Inactive hydroxysteroid dehydrogenase-like protein 1" evidence="5">
    <location>
        <begin position="21"/>
        <end position="231"/>
    </location>
</feature>
<dbReference type="Proteomes" id="UP000728032">
    <property type="component" value="Unassembled WGS sequence"/>
</dbReference>
<evidence type="ECO:0000313" key="7">
    <source>
        <dbReference type="Proteomes" id="UP000728032"/>
    </source>
</evidence>
<dbReference type="PRINTS" id="PR00080">
    <property type="entry name" value="SDRFAMILY"/>
</dbReference>
<dbReference type="InterPro" id="IPR002347">
    <property type="entry name" value="SDR_fam"/>
</dbReference>
<dbReference type="InterPro" id="IPR020904">
    <property type="entry name" value="Sc_DH/Rdtase_CS"/>
</dbReference>
<dbReference type="GO" id="GO:0016491">
    <property type="term" value="F:oxidoreductase activity"/>
    <property type="evidence" value="ECO:0007669"/>
    <property type="project" value="UniProtKB-KW"/>
</dbReference>
<dbReference type="PRINTS" id="PR00081">
    <property type="entry name" value="GDHRDH"/>
</dbReference>
<accession>A0A7R9M6I4</accession>
<dbReference type="InterPro" id="IPR051019">
    <property type="entry name" value="VLCFA-Steroid_DH"/>
</dbReference>
<evidence type="ECO:0000256" key="5">
    <source>
        <dbReference type="SAM" id="SignalP"/>
    </source>
</evidence>
<dbReference type="EMBL" id="CAJPVJ010007695">
    <property type="protein sequence ID" value="CAG2171424.1"/>
    <property type="molecule type" value="Genomic_DNA"/>
</dbReference>
<dbReference type="EMBL" id="OC922520">
    <property type="protein sequence ID" value="CAD7654237.1"/>
    <property type="molecule type" value="Genomic_DNA"/>
</dbReference>
<dbReference type="GO" id="GO:0005783">
    <property type="term" value="C:endoplasmic reticulum"/>
    <property type="evidence" value="ECO:0007669"/>
    <property type="project" value="UniProtKB-SubCell"/>
</dbReference>
<evidence type="ECO:0008006" key="8">
    <source>
        <dbReference type="Google" id="ProtNLM"/>
    </source>
</evidence>
<dbReference type="SUPFAM" id="SSF51735">
    <property type="entry name" value="NAD(P)-binding Rossmann-fold domains"/>
    <property type="match status" value="1"/>
</dbReference>
<feature type="signal peptide" evidence="5">
    <location>
        <begin position="1"/>
        <end position="20"/>
    </location>
</feature>
<evidence type="ECO:0000256" key="4">
    <source>
        <dbReference type="RuleBase" id="RU000363"/>
    </source>
</evidence>
<feature type="non-terminal residue" evidence="6">
    <location>
        <position position="231"/>
    </location>
</feature>
<dbReference type="OrthoDB" id="5545019at2759"/>
<dbReference type="Gene3D" id="3.40.50.720">
    <property type="entry name" value="NAD(P)-binding Rossmann-like Domain"/>
    <property type="match status" value="1"/>
</dbReference>
<evidence type="ECO:0000256" key="1">
    <source>
        <dbReference type="ARBA" id="ARBA00004240"/>
    </source>
</evidence>
<dbReference type="AlphaFoldDB" id="A0A7R9M6I4"/>
<dbReference type="PANTHER" id="PTHR43899">
    <property type="entry name" value="RH59310P"/>
    <property type="match status" value="1"/>
</dbReference>
<dbReference type="PANTHER" id="PTHR43899:SF13">
    <property type="entry name" value="RH59310P"/>
    <property type="match status" value="1"/>
</dbReference>
<proteinExistence type="inferred from homology"/>